<evidence type="ECO:0000313" key="1">
    <source>
        <dbReference type="EMBL" id="RQH33217.1"/>
    </source>
</evidence>
<sequence>MLTSAETIPEVGELEQLETFVGKKNQIWQRSCCWVRDGNPVYSKFIPAGDQIVSKTYMTGVEEENTPLRHY</sequence>
<dbReference type="AlphaFoldDB" id="A0A3N6PNS9"/>
<protein>
    <submittedName>
        <fullName evidence="1">Uncharacterized protein</fullName>
    </submittedName>
</protein>
<proteinExistence type="predicted"/>
<reference evidence="1 2" key="1">
    <citation type="journal article" date="2018" name="ACS Chem. Biol.">
        <title>Ketoreductase domain dysfunction expands chemodiversity: malyngamide biosynthesis in the cyanobacterium Okeania hirsuta.</title>
        <authorList>
            <person name="Moss N.A."/>
            <person name="Leao T."/>
            <person name="Rankin M."/>
            <person name="McCullough T.M."/>
            <person name="Qu P."/>
            <person name="Korobeynikov A."/>
            <person name="Smith J.L."/>
            <person name="Gerwick L."/>
            <person name="Gerwick W.H."/>
        </authorList>
    </citation>
    <scope>NUCLEOTIDE SEQUENCE [LARGE SCALE GENOMIC DNA]</scope>
    <source>
        <strain evidence="1 2">PAB10Feb10-1</strain>
    </source>
</reference>
<organism evidence="1 2">
    <name type="scientific">Okeania hirsuta</name>
    <dbReference type="NCBI Taxonomy" id="1458930"/>
    <lineage>
        <taxon>Bacteria</taxon>
        <taxon>Bacillati</taxon>
        <taxon>Cyanobacteriota</taxon>
        <taxon>Cyanophyceae</taxon>
        <taxon>Oscillatoriophycideae</taxon>
        <taxon>Oscillatoriales</taxon>
        <taxon>Microcoleaceae</taxon>
        <taxon>Okeania</taxon>
    </lineage>
</organism>
<accession>A0A3N6PNS9</accession>
<dbReference type="Proteomes" id="UP000269154">
    <property type="component" value="Unassembled WGS sequence"/>
</dbReference>
<evidence type="ECO:0000313" key="2">
    <source>
        <dbReference type="Proteomes" id="UP000269154"/>
    </source>
</evidence>
<gene>
    <name evidence="1" type="ORF">D5R40_21805</name>
</gene>
<comment type="caution">
    <text evidence="1">The sequence shown here is derived from an EMBL/GenBank/DDBJ whole genome shotgun (WGS) entry which is preliminary data.</text>
</comment>
<name>A0A3N6PNS9_9CYAN</name>
<dbReference type="EMBL" id="RCBY01000147">
    <property type="protein sequence ID" value="RQH33217.1"/>
    <property type="molecule type" value="Genomic_DNA"/>
</dbReference>
<keyword evidence="2" id="KW-1185">Reference proteome</keyword>